<dbReference type="InterPro" id="IPR014710">
    <property type="entry name" value="RmlC-like_jellyroll"/>
</dbReference>
<dbReference type="SUPFAM" id="SSF51182">
    <property type="entry name" value="RmlC-like cupins"/>
    <property type="match status" value="1"/>
</dbReference>
<protein>
    <submittedName>
        <fullName evidence="1">Uncharacterized protein</fullName>
    </submittedName>
</protein>
<accession>A0A382YGJ6</accession>
<organism evidence="1">
    <name type="scientific">marine metagenome</name>
    <dbReference type="NCBI Taxonomy" id="408172"/>
    <lineage>
        <taxon>unclassified sequences</taxon>
        <taxon>metagenomes</taxon>
        <taxon>ecological metagenomes</taxon>
    </lineage>
</organism>
<gene>
    <name evidence="1" type="ORF">METZ01_LOCUS435198</name>
</gene>
<dbReference type="Gene3D" id="2.60.120.10">
    <property type="entry name" value="Jelly Rolls"/>
    <property type="match status" value="1"/>
</dbReference>
<dbReference type="InterPro" id="IPR011051">
    <property type="entry name" value="RmlC_Cupin_sf"/>
</dbReference>
<proteinExistence type="predicted"/>
<dbReference type="EMBL" id="UINC01175631">
    <property type="protein sequence ID" value="SVD82344.1"/>
    <property type="molecule type" value="Genomic_DNA"/>
</dbReference>
<sequence length="154" mass="16573">MKSITKTLIAGAFVAGFSLGWTVKGDDALVSAQTHKPFMMKRIYTGDDGLSHVEQVELNAQSVLEKVSGAVVRVSQPGSFSDWHNAPSRRYIINLTGGGQLEVAEGKVELPPGTVEYIDDLTGKGHTTANVGQEPRVSIHLEFEDQQQIIGPIG</sequence>
<name>A0A382YGJ6_9ZZZZ</name>
<reference evidence="1" key="1">
    <citation type="submission" date="2018-05" db="EMBL/GenBank/DDBJ databases">
        <authorList>
            <person name="Lanie J.A."/>
            <person name="Ng W.-L."/>
            <person name="Kazmierczak K.M."/>
            <person name="Andrzejewski T.M."/>
            <person name="Davidsen T.M."/>
            <person name="Wayne K.J."/>
            <person name="Tettelin H."/>
            <person name="Glass J.I."/>
            <person name="Rusch D."/>
            <person name="Podicherti R."/>
            <person name="Tsui H.-C.T."/>
            <person name="Winkler M.E."/>
        </authorList>
    </citation>
    <scope>NUCLEOTIDE SEQUENCE</scope>
</reference>
<evidence type="ECO:0000313" key="1">
    <source>
        <dbReference type="EMBL" id="SVD82344.1"/>
    </source>
</evidence>
<dbReference type="AlphaFoldDB" id="A0A382YGJ6"/>